<dbReference type="AlphaFoldDB" id="A0A224YAC3"/>
<accession>A0A224YAC3</accession>
<name>A0A224YAC3_9ACAR</name>
<protein>
    <submittedName>
        <fullName evidence="2">Uncharacterized protein</fullName>
    </submittedName>
</protein>
<sequence length="106" mass="12221">MEQDGNTVMRVQHGMVTSRQSFIPGSEERNQTHMRAPQTSTLGEKKKERPFPLFSLQCSFHPSPCWMCKDAFLSAIQKQTFPLKLILILSSKPEQQRNQKRAIDKC</sequence>
<evidence type="ECO:0000313" key="2">
    <source>
        <dbReference type="EMBL" id="MAA14608.1"/>
    </source>
</evidence>
<proteinExistence type="predicted"/>
<evidence type="ECO:0000256" key="1">
    <source>
        <dbReference type="SAM" id="MobiDB-lite"/>
    </source>
</evidence>
<reference evidence="2" key="1">
    <citation type="journal article" date="2017" name="Parasit. Vectors">
        <title>Sialotranscriptomics of Rhipicephalus zambeziensis reveals intricate expression profiles of secretory proteins and suggests tight temporal transcriptional regulation during blood-feeding.</title>
        <authorList>
            <person name="de Castro M.H."/>
            <person name="de Klerk D."/>
            <person name="Pienaar R."/>
            <person name="Rees D.J.G."/>
            <person name="Mans B.J."/>
        </authorList>
    </citation>
    <scope>NUCLEOTIDE SEQUENCE</scope>
    <source>
        <tissue evidence="2">Salivary glands</tissue>
    </source>
</reference>
<dbReference type="EMBL" id="GFPF01003462">
    <property type="protein sequence ID" value="MAA14608.1"/>
    <property type="molecule type" value="Transcribed_RNA"/>
</dbReference>
<organism evidence="2">
    <name type="scientific">Rhipicephalus zambeziensis</name>
    <dbReference type="NCBI Taxonomy" id="60191"/>
    <lineage>
        <taxon>Eukaryota</taxon>
        <taxon>Metazoa</taxon>
        <taxon>Ecdysozoa</taxon>
        <taxon>Arthropoda</taxon>
        <taxon>Chelicerata</taxon>
        <taxon>Arachnida</taxon>
        <taxon>Acari</taxon>
        <taxon>Parasitiformes</taxon>
        <taxon>Ixodida</taxon>
        <taxon>Ixodoidea</taxon>
        <taxon>Ixodidae</taxon>
        <taxon>Rhipicephalinae</taxon>
        <taxon>Rhipicephalus</taxon>
        <taxon>Rhipicephalus</taxon>
    </lineage>
</organism>
<feature type="region of interest" description="Disordered" evidence="1">
    <location>
        <begin position="1"/>
        <end position="46"/>
    </location>
</feature>